<dbReference type="Proteomes" id="UP000191522">
    <property type="component" value="Unassembled WGS sequence"/>
</dbReference>
<dbReference type="Gene3D" id="3.40.50.300">
    <property type="entry name" value="P-loop containing nucleotide triphosphate hydrolases"/>
    <property type="match status" value="1"/>
</dbReference>
<keyword evidence="6" id="KW-1185">Reference proteome</keyword>
<keyword evidence="2" id="KW-0677">Repeat</keyword>
<dbReference type="InterPro" id="IPR036322">
    <property type="entry name" value="WD40_repeat_dom_sf"/>
</dbReference>
<feature type="repeat" description="WD" evidence="3">
    <location>
        <begin position="1039"/>
        <end position="1080"/>
    </location>
</feature>
<dbReference type="InterPro" id="IPR015943">
    <property type="entry name" value="WD40/YVTN_repeat-like_dom_sf"/>
</dbReference>
<organism evidence="5 6">
    <name type="scientific">Penicillium decumbens</name>
    <dbReference type="NCBI Taxonomy" id="69771"/>
    <lineage>
        <taxon>Eukaryota</taxon>
        <taxon>Fungi</taxon>
        <taxon>Dikarya</taxon>
        <taxon>Ascomycota</taxon>
        <taxon>Pezizomycotina</taxon>
        <taxon>Eurotiomycetes</taxon>
        <taxon>Eurotiomycetidae</taxon>
        <taxon>Eurotiales</taxon>
        <taxon>Aspergillaceae</taxon>
        <taxon>Penicillium</taxon>
    </lineage>
</organism>
<dbReference type="InterPro" id="IPR007111">
    <property type="entry name" value="NACHT_NTPase"/>
</dbReference>
<dbReference type="OMA" id="RIWINEQ"/>
<dbReference type="PANTHER" id="PTHR19848">
    <property type="entry name" value="WD40 REPEAT PROTEIN"/>
    <property type="match status" value="1"/>
</dbReference>
<name>A0A1V6NP00_PENDC</name>
<evidence type="ECO:0000256" key="3">
    <source>
        <dbReference type="PROSITE-ProRule" id="PRU00221"/>
    </source>
</evidence>
<feature type="repeat" description="WD" evidence="3">
    <location>
        <begin position="913"/>
        <end position="954"/>
    </location>
</feature>
<proteinExistence type="predicted"/>
<dbReference type="FunFam" id="2.130.10.10:FF:000228">
    <property type="entry name" value="COMPASS-like H3K4 histone methylase component WDR5A"/>
    <property type="match status" value="1"/>
</dbReference>
<dbReference type="SUPFAM" id="SSF52540">
    <property type="entry name" value="P-loop containing nucleoside triphosphate hydrolases"/>
    <property type="match status" value="1"/>
</dbReference>
<evidence type="ECO:0000259" key="4">
    <source>
        <dbReference type="PROSITE" id="PS50837"/>
    </source>
</evidence>
<dbReference type="InterPro" id="IPR001680">
    <property type="entry name" value="WD40_rpt"/>
</dbReference>
<dbReference type="PROSITE" id="PS00678">
    <property type="entry name" value="WD_REPEATS_1"/>
    <property type="match status" value="6"/>
</dbReference>
<dbReference type="EMBL" id="MDYL01000049">
    <property type="protein sequence ID" value="OQD66309.1"/>
    <property type="molecule type" value="Genomic_DNA"/>
</dbReference>
<dbReference type="SUPFAM" id="SSF50978">
    <property type="entry name" value="WD40 repeat-like"/>
    <property type="match status" value="2"/>
</dbReference>
<dbReference type="Pfam" id="PF24883">
    <property type="entry name" value="NPHP3_N"/>
    <property type="match status" value="1"/>
</dbReference>
<keyword evidence="1 3" id="KW-0853">WD repeat</keyword>
<dbReference type="Pfam" id="PF25173">
    <property type="entry name" value="Beta-prop_WDR3_1st"/>
    <property type="match status" value="1"/>
</dbReference>
<dbReference type="InterPro" id="IPR019775">
    <property type="entry name" value="WD40_repeat_CS"/>
</dbReference>
<dbReference type="PANTHER" id="PTHR19848:SF8">
    <property type="entry name" value="F-BOX AND WD REPEAT DOMAIN CONTAINING 7"/>
    <property type="match status" value="1"/>
</dbReference>
<gene>
    <name evidence="5" type="ORF">PENDEC_c049G02315</name>
</gene>
<evidence type="ECO:0000256" key="2">
    <source>
        <dbReference type="ARBA" id="ARBA00022737"/>
    </source>
</evidence>
<dbReference type="OrthoDB" id="1577640at2759"/>
<dbReference type="SMART" id="SM00320">
    <property type="entry name" value="WD40"/>
    <property type="match status" value="12"/>
</dbReference>
<comment type="caution">
    <text evidence="5">The sequence shown here is derived from an EMBL/GenBank/DDBJ whole genome shotgun (WGS) entry which is preliminary data.</text>
</comment>
<dbReference type="PROSITE" id="PS50837">
    <property type="entry name" value="NACHT"/>
    <property type="match status" value="1"/>
</dbReference>
<feature type="repeat" description="WD" evidence="3">
    <location>
        <begin position="745"/>
        <end position="786"/>
    </location>
</feature>
<feature type="repeat" description="WD" evidence="3">
    <location>
        <begin position="829"/>
        <end position="870"/>
    </location>
</feature>
<dbReference type="Pfam" id="PF00400">
    <property type="entry name" value="WD40"/>
    <property type="match status" value="7"/>
</dbReference>
<accession>A0A1V6NP00</accession>
<dbReference type="PRINTS" id="PR00320">
    <property type="entry name" value="GPROTEINBRPT"/>
</dbReference>
<dbReference type="PROSITE" id="PS50294">
    <property type="entry name" value="WD_REPEATS_REGION"/>
    <property type="match status" value="12"/>
</dbReference>
<evidence type="ECO:0000313" key="5">
    <source>
        <dbReference type="EMBL" id="OQD66309.1"/>
    </source>
</evidence>
<feature type="domain" description="NACHT" evidence="4">
    <location>
        <begin position="204"/>
        <end position="353"/>
    </location>
</feature>
<feature type="repeat" description="WD" evidence="3">
    <location>
        <begin position="1081"/>
        <end position="1122"/>
    </location>
</feature>
<dbReference type="GO" id="GO:0035097">
    <property type="term" value="C:histone methyltransferase complex"/>
    <property type="evidence" value="ECO:0007669"/>
    <property type="project" value="UniProtKB-ARBA"/>
</dbReference>
<dbReference type="CDD" id="cd00200">
    <property type="entry name" value="WD40"/>
    <property type="match status" value="2"/>
</dbReference>
<protein>
    <recommendedName>
        <fullName evidence="4">NACHT domain-containing protein</fullName>
    </recommendedName>
</protein>
<dbReference type="Gene3D" id="2.130.10.10">
    <property type="entry name" value="YVTN repeat-like/Quinoprotein amine dehydrogenase"/>
    <property type="match status" value="5"/>
</dbReference>
<dbReference type="InterPro" id="IPR027417">
    <property type="entry name" value="P-loop_NTPase"/>
</dbReference>
<dbReference type="STRING" id="69771.A0A1V6NP00"/>
<feature type="repeat" description="WD" evidence="3">
    <location>
        <begin position="787"/>
        <end position="828"/>
    </location>
</feature>
<feature type="repeat" description="WD" evidence="3">
    <location>
        <begin position="1169"/>
        <end position="1210"/>
    </location>
</feature>
<dbReference type="PROSITE" id="PS50082">
    <property type="entry name" value="WD_REPEATS_2"/>
    <property type="match status" value="12"/>
</dbReference>
<sequence>MDGLSSAASVIAVIQLTGSLVKLCGGYIQEVKDARDEILTLQRVIKGLQGTLQDLQKFLQSNDGKALSTSSRLVSNIIDCLSDLRALEARLDPGKGKKLMRKVGFRALKWPLKRTEVEGVTQALERYKSSFLLSLQVDQSSLMVSMVHNTDRINQHMDLGKLEGAIEAGFESFSDRDEVQCLQGTRTELLHQIMEWAMSPSQKIIFWLKGMAGTGKSTISRTVARSLKDTNHLGASFFFKRGEGDRGNARKFFPTLTRHLMLRISELRSSVQKAVDHDPDIASKSLREQFEKLLLQPLLNLDQLGRQPQTAVVVIDALDECEHDQDIRNIIRLLPLLQKAKAVRLRIFLTSRPELPISLGFSGIADYAYQDLALHEIPEEVTEHDIHLFLRDRFAKINHDRHISQDWPGDDVIQELVSMSVPLFISAATVCRYIENSKWEPKLRLAELLTDQAKYVSKMDKTYLPILTRLLDDQESDASEQQQLLEEFQDIVGVIILLAVPLSINALSLFLGIGADQIGNRLDSFRSVLSIPGDRDQPVRILHLSFRDFLVHSGTKFYVDEPKKHKGIAISCLKTMQGRLHKNICNLVSPGTHRADIDPQQIRQHLPQELQYSCRYWIYHLEQSQDLSSEIKDVRLFLQKHFLHWLEAMSLLGLIAEVVGMLDLLHMMVPSDGNSIISDFLHDAKRFVLKNRQIADEAPLQIYCAGLVFAPQTAVIRREFKSELPTWICQLPQVNENWSTELQALDGHSDWVTSVAFSYDGRLLASGANDKTVRLWDMATGGIQQTLKGHSAWVKSVAFSPDGRLLASGSEDNTVRLWDTATGGIQQTFEGHSAWVTSVAFSPDGRLLASGSNDKTVRLWDTTMGGIQQTLEGHSDLVTSVALSRDGLLLASGSWDNTVRLWDTATGSLQQTLEGHSAWVTSVAFSPDGRLLASGANDKTVRLWDMATGGIQQTLEGHSAWVTSVVFSPDGRLLASGSEGNTVRLWDMATGGIQQTLEGHSAWVTSVAFSPDGRLLASGSIDKTMRLWDTATRGQQQTLEDYLGSVRSMAFSPDGRLLASGSDDKTVRLWNPATGSLQRTLEGHSNWVQSVAFSPDGRLLASGSDDRTVRLWDPETGALQQMLESDSNSVMSAIMSVAFSPDGRLLASGSHDSTVRLWDVATGGLKQTFEGHWSSAQSIAFSPDGRLLASGSNDKAVRLWDTATGVLQQTLEGHTALVQSVTFSSNGRLLASGSYDNTVRLWATATGVLQETLDTEETVNQLEFSQDCSYLLTDIGTLDVQCGQENHASHSIYRNLAIFIEQGQWINLNGKNSFRD</sequence>
<evidence type="ECO:0000313" key="6">
    <source>
        <dbReference type="Proteomes" id="UP000191522"/>
    </source>
</evidence>
<feature type="repeat" description="WD" evidence="3">
    <location>
        <begin position="1127"/>
        <end position="1168"/>
    </location>
</feature>
<feature type="repeat" description="WD" evidence="3">
    <location>
        <begin position="871"/>
        <end position="912"/>
    </location>
</feature>
<evidence type="ECO:0000256" key="1">
    <source>
        <dbReference type="ARBA" id="ARBA00022574"/>
    </source>
</evidence>
<dbReference type="InterPro" id="IPR020472">
    <property type="entry name" value="WD40_PAC1"/>
</dbReference>
<feature type="repeat" description="WD" evidence="3">
    <location>
        <begin position="1211"/>
        <end position="1252"/>
    </location>
</feature>
<feature type="repeat" description="WD" evidence="3">
    <location>
        <begin position="955"/>
        <end position="996"/>
    </location>
</feature>
<feature type="repeat" description="WD" evidence="3">
    <location>
        <begin position="997"/>
        <end position="1038"/>
    </location>
</feature>
<reference evidence="6" key="1">
    <citation type="journal article" date="2017" name="Nat. Microbiol.">
        <title>Global analysis of biosynthetic gene clusters reveals vast potential of secondary metabolite production in Penicillium species.</title>
        <authorList>
            <person name="Nielsen J.C."/>
            <person name="Grijseels S."/>
            <person name="Prigent S."/>
            <person name="Ji B."/>
            <person name="Dainat J."/>
            <person name="Nielsen K.F."/>
            <person name="Frisvad J.C."/>
            <person name="Workman M."/>
            <person name="Nielsen J."/>
        </authorList>
    </citation>
    <scope>NUCLEOTIDE SEQUENCE [LARGE SCALE GENOMIC DNA]</scope>
    <source>
        <strain evidence="6">IBT 11843</strain>
    </source>
</reference>
<dbReference type="InterPro" id="IPR056884">
    <property type="entry name" value="NPHP3-like_N"/>
</dbReference>